<keyword evidence="5" id="KW-0804">Transcription</keyword>
<reference evidence="8" key="1">
    <citation type="submission" date="2023-03" db="EMBL/GenBank/DDBJ databases">
        <title>Massive genome expansion in bonnet fungi (Mycena s.s.) driven by repeated elements and novel gene families across ecological guilds.</title>
        <authorList>
            <consortium name="Lawrence Berkeley National Laboratory"/>
            <person name="Harder C.B."/>
            <person name="Miyauchi S."/>
            <person name="Viragh M."/>
            <person name="Kuo A."/>
            <person name="Thoen E."/>
            <person name="Andreopoulos B."/>
            <person name="Lu D."/>
            <person name="Skrede I."/>
            <person name="Drula E."/>
            <person name="Henrissat B."/>
            <person name="Morin E."/>
            <person name="Kohler A."/>
            <person name="Barry K."/>
            <person name="LaButti K."/>
            <person name="Morin E."/>
            <person name="Salamov A."/>
            <person name="Lipzen A."/>
            <person name="Mereny Z."/>
            <person name="Hegedus B."/>
            <person name="Baldrian P."/>
            <person name="Stursova M."/>
            <person name="Weitz H."/>
            <person name="Taylor A."/>
            <person name="Grigoriev I.V."/>
            <person name="Nagy L.G."/>
            <person name="Martin F."/>
            <person name="Kauserud H."/>
        </authorList>
    </citation>
    <scope>NUCLEOTIDE SEQUENCE</scope>
    <source>
        <strain evidence="8">CBHHK200</strain>
    </source>
</reference>
<dbReference type="GO" id="GO:0006357">
    <property type="term" value="P:regulation of transcription by RNA polymerase II"/>
    <property type="evidence" value="ECO:0007669"/>
    <property type="project" value="TreeGrafter"/>
</dbReference>
<dbReference type="EMBL" id="JARJCM010000008">
    <property type="protein sequence ID" value="KAJ7044176.1"/>
    <property type="molecule type" value="Genomic_DNA"/>
</dbReference>
<dbReference type="GO" id="GO:0006325">
    <property type="term" value="P:chromatin organization"/>
    <property type="evidence" value="ECO:0007669"/>
    <property type="project" value="UniProtKB-KW"/>
</dbReference>
<evidence type="ECO:0000313" key="8">
    <source>
        <dbReference type="EMBL" id="KAJ7044176.1"/>
    </source>
</evidence>
<evidence type="ECO:0000256" key="5">
    <source>
        <dbReference type="ARBA" id="ARBA00023163"/>
    </source>
</evidence>
<dbReference type="AlphaFoldDB" id="A0AAD6TD07"/>
<dbReference type="InterPro" id="IPR012423">
    <property type="entry name" value="Eaf7/MRGBP"/>
</dbReference>
<evidence type="ECO:0000256" key="3">
    <source>
        <dbReference type="ARBA" id="ARBA00022853"/>
    </source>
</evidence>
<keyword evidence="4" id="KW-0805">Transcription regulation</keyword>
<feature type="compositionally biased region" description="Low complexity" evidence="7">
    <location>
        <begin position="239"/>
        <end position="259"/>
    </location>
</feature>
<feature type="region of interest" description="Disordered" evidence="7">
    <location>
        <begin position="131"/>
        <end position="266"/>
    </location>
</feature>
<keyword evidence="6" id="KW-0539">Nucleus</keyword>
<dbReference type="Pfam" id="PF07904">
    <property type="entry name" value="Eaf7"/>
    <property type="match status" value="1"/>
</dbReference>
<accession>A0AAD6TD07</accession>
<protein>
    <recommendedName>
        <fullName evidence="10">Chromatin modification-related protein EAF7</fullName>
    </recommendedName>
</protein>
<organism evidence="8 9">
    <name type="scientific">Mycena alexandri</name>
    <dbReference type="NCBI Taxonomy" id="1745969"/>
    <lineage>
        <taxon>Eukaryota</taxon>
        <taxon>Fungi</taxon>
        <taxon>Dikarya</taxon>
        <taxon>Basidiomycota</taxon>
        <taxon>Agaricomycotina</taxon>
        <taxon>Agaricomycetes</taxon>
        <taxon>Agaricomycetidae</taxon>
        <taxon>Agaricales</taxon>
        <taxon>Marasmiineae</taxon>
        <taxon>Mycenaceae</taxon>
        <taxon>Mycena</taxon>
    </lineage>
</organism>
<evidence type="ECO:0000256" key="1">
    <source>
        <dbReference type="ARBA" id="ARBA00004123"/>
    </source>
</evidence>
<gene>
    <name evidence="8" type="ORF">C8F04DRAFT_943123</name>
</gene>
<comment type="caution">
    <text evidence="8">The sequence shown here is derived from an EMBL/GenBank/DDBJ whole genome shotgun (WGS) entry which is preliminary data.</text>
</comment>
<evidence type="ECO:0008006" key="10">
    <source>
        <dbReference type="Google" id="ProtNLM"/>
    </source>
</evidence>
<comment type="similarity">
    <text evidence="2">Belongs to the EAF7 family.</text>
</comment>
<feature type="compositionally biased region" description="Pro residues" evidence="7">
    <location>
        <begin position="138"/>
        <end position="149"/>
    </location>
</feature>
<evidence type="ECO:0000256" key="4">
    <source>
        <dbReference type="ARBA" id="ARBA00023015"/>
    </source>
</evidence>
<evidence type="ECO:0000313" key="9">
    <source>
        <dbReference type="Proteomes" id="UP001218188"/>
    </source>
</evidence>
<evidence type="ECO:0000256" key="7">
    <source>
        <dbReference type="SAM" id="MobiDB-lite"/>
    </source>
</evidence>
<evidence type="ECO:0000256" key="2">
    <source>
        <dbReference type="ARBA" id="ARBA00007117"/>
    </source>
</evidence>
<dbReference type="PANTHER" id="PTHR13581">
    <property type="entry name" value="MRG-BINDING PROTEIN"/>
    <property type="match status" value="1"/>
</dbReference>
<dbReference type="Proteomes" id="UP001218188">
    <property type="component" value="Unassembled WGS sequence"/>
</dbReference>
<keyword evidence="9" id="KW-1185">Reference proteome</keyword>
<dbReference type="PANTHER" id="PTHR13581:SF5">
    <property type="entry name" value="MRG_MORF4L-BINDING PROTEIN"/>
    <property type="match status" value="1"/>
</dbReference>
<dbReference type="GO" id="GO:0035267">
    <property type="term" value="C:NuA4 histone acetyltransferase complex"/>
    <property type="evidence" value="ECO:0007669"/>
    <property type="project" value="TreeGrafter"/>
</dbReference>
<proteinExistence type="inferred from homology"/>
<evidence type="ECO:0000256" key="6">
    <source>
        <dbReference type="ARBA" id="ARBA00023242"/>
    </source>
</evidence>
<name>A0AAD6TD07_9AGAR</name>
<sequence>MSALDTAESLEFLSTVDGEIAFFRAIMRARPVGIHRHFHILNIRNGIHKDTGHAVTVEAVWDKLRGLYDMDTLEAIDAEAESYESRTSQHSTPISIRFPSPSENLAAHPFFRDEYALPYDAKIEEMIAQRRMRDTPSPVSPSPSPPPAPAGRTTRAGRKRGKSKLDLAGLVGGDSDSSALTQESGDEGMLPPTPRDSVTITEGGTEYGGDEDTEMHDVSPDPGPTPPPGKGTRKKPPKKATTTSRARGGAAAASTSTARATKKKKK</sequence>
<comment type="subcellular location">
    <subcellularLocation>
        <location evidence="1">Nucleus</location>
    </subcellularLocation>
</comment>
<keyword evidence="3" id="KW-0156">Chromatin regulator</keyword>
<dbReference type="GO" id="GO:0005634">
    <property type="term" value="C:nucleus"/>
    <property type="evidence" value="ECO:0007669"/>
    <property type="project" value="UniProtKB-SubCell"/>
</dbReference>